<dbReference type="SUPFAM" id="SSF51735">
    <property type="entry name" value="NAD(P)-binding Rossmann-fold domains"/>
    <property type="match status" value="1"/>
</dbReference>
<evidence type="ECO:0000256" key="1">
    <source>
        <dbReference type="ARBA" id="ARBA00006484"/>
    </source>
</evidence>
<keyword evidence="2" id="KW-0560">Oxidoreductase</keyword>
<dbReference type="InterPro" id="IPR036291">
    <property type="entry name" value="NAD(P)-bd_dom_sf"/>
</dbReference>
<dbReference type="OrthoDB" id="335726at2"/>
<dbReference type="InterPro" id="IPR002347">
    <property type="entry name" value="SDR_fam"/>
</dbReference>
<gene>
    <name evidence="3" type="ORF">MTUNDRAET4_0510</name>
</gene>
<dbReference type="EMBL" id="LR536450">
    <property type="protein sequence ID" value="VFU07403.1"/>
    <property type="molecule type" value="Genomic_DNA"/>
</dbReference>
<dbReference type="Gene3D" id="3.40.50.720">
    <property type="entry name" value="NAD(P)-binding Rossmann-like Domain"/>
    <property type="match status" value="1"/>
</dbReference>
<dbReference type="Proteomes" id="UP000294360">
    <property type="component" value="Chromosome"/>
</dbReference>
<organism evidence="3 4">
    <name type="scientific">Methylocella tundrae</name>
    <dbReference type="NCBI Taxonomy" id="227605"/>
    <lineage>
        <taxon>Bacteria</taxon>
        <taxon>Pseudomonadati</taxon>
        <taxon>Pseudomonadota</taxon>
        <taxon>Alphaproteobacteria</taxon>
        <taxon>Hyphomicrobiales</taxon>
        <taxon>Beijerinckiaceae</taxon>
        <taxon>Methylocella</taxon>
    </lineage>
</organism>
<dbReference type="PANTHER" id="PTHR44196:SF1">
    <property type="entry name" value="DEHYDROGENASE_REDUCTASE SDR FAMILY MEMBER 7B"/>
    <property type="match status" value="1"/>
</dbReference>
<reference evidence="3 4" key="1">
    <citation type="submission" date="2019-03" db="EMBL/GenBank/DDBJ databases">
        <authorList>
            <person name="Kox A.R. M."/>
        </authorList>
    </citation>
    <scope>NUCLEOTIDE SEQUENCE [LARGE SCALE GENOMIC DNA]</scope>
    <source>
        <strain evidence="3">MTUNDRAET4 annotated genome</strain>
    </source>
</reference>
<evidence type="ECO:0000313" key="3">
    <source>
        <dbReference type="EMBL" id="VFU07403.1"/>
    </source>
</evidence>
<sequence length="260" mass="27656">MSFRARPEDGVAFVTGASSGIGRAVALLLAERGFTIAVNARRAAELDALAAQSPSILSFPGDVTDRQKMAAIIAGIEAAHGPVALAFLNAGVYFPSEREKFDVDVAWRSFEVNVGGALNCLGPLLEAMVLRGRGQIAITSSLAGYGGIPGSMAYGASKAALIYIAEVLRMTHEPAGLTVQVVNPGFVETAMTAPNADFDMPFIMSAERAARIICDGFAKGGFEITFPRRLAYAFKAARLLPHPLLFPLMRLATRRARRDI</sequence>
<dbReference type="GO" id="GO:0016020">
    <property type="term" value="C:membrane"/>
    <property type="evidence" value="ECO:0007669"/>
    <property type="project" value="TreeGrafter"/>
</dbReference>
<proteinExistence type="inferred from homology"/>
<dbReference type="InterPro" id="IPR020904">
    <property type="entry name" value="Sc_DH/Rdtase_CS"/>
</dbReference>
<comment type="similarity">
    <text evidence="1">Belongs to the short-chain dehydrogenases/reductases (SDR) family.</text>
</comment>
<protein>
    <submittedName>
        <fullName evidence="3">Oxidoreductase</fullName>
    </submittedName>
</protein>
<name>A0A4U8YVQ8_METTU</name>
<dbReference type="PANTHER" id="PTHR44196">
    <property type="entry name" value="DEHYDROGENASE/REDUCTASE SDR FAMILY MEMBER 7B"/>
    <property type="match status" value="1"/>
</dbReference>
<dbReference type="KEGG" id="mtun:MTUNDRAET4_0510"/>
<dbReference type="PRINTS" id="PR00081">
    <property type="entry name" value="GDHRDH"/>
</dbReference>
<evidence type="ECO:0000313" key="4">
    <source>
        <dbReference type="Proteomes" id="UP000294360"/>
    </source>
</evidence>
<dbReference type="Pfam" id="PF00106">
    <property type="entry name" value="adh_short"/>
    <property type="match status" value="1"/>
</dbReference>
<dbReference type="AlphaFoldDB" id="A0A4U8YVQ8"/>
<accession>A0A4U8YVQ8</accession>
<dbReference type="RefSeq" id="WP_134486523.1">
    <property type="nucleotide sequence ID" value="NZ_CP139089.1"/>
</dbReference>
<evidence type="ECO:0000256" key="2">
    <source>
        <dbReference type="ARBA" id="ARBA00023002"/>
    </source>
</evidence>
<dbReference type="GO" id="GO:0016491">
    <property type="term" value="F:oxidoreductase activity"/>
    <property type="evidence" value="ECO:0007669"/>
    <property type="project" value="UniProtKB-KW"/>
</dbReference>
<dbReference type="PROSITE" id="PS00061">
    <property type="entry name" value="ADH_SHORT"/>
    <property type="match status" value="1"/>
</dbReference>